<name>A0A3M7R480_BRAPC</name>
<evidence type="ECO:0000313" key="14">
    <source>
        <dbReference type="Proteomes" id="UP000276133"/>
    </source>
</evidence>
<evidence type="ECO:0000256" key="12">
    <source>
        <dbReference type="SAM" id="Phobius"/>
    </source>
</evidence>
<dbReference type="GO" id="GO:0005886">
    <property type="term" value="C:plasma membrane"/>
    <property type="evidence" value="ECO:0007669"/>
    <property type="project" value="TreeGrafter"/>
</dbReference>
<keyword evidence="5 12" id="KW-1133">Transmembrane helix</keyword>
<dbReference type="PRINTS" id="PR01078">
    <property type="entry name" value="AMINACHANNEL"/>
</dbReference>
<dbReference type="EMBL" id="REGN01004295">
    <property type="protein sequence ID" value="RNA18191.1"/>
    <property type="molecule type" value="Genomic_DNA"/>
</dbReference>
<comment type="caution">
    <text evidence="13">The sequence shown here is derived from an EMBL/GenBank/DDBJ whole genome shotgun (WGS) entry which is preliminary data.</text>
</comment>
<keyword evidence="2 11" id="KW-0813">Transport</keyword>
<evidence type="ECO:0000256" key="8">
    <source>
        <dbReference type="ARBA" id="ARBA00023136"/>
    </source>
</evidence>
<evidence type="ECO:0000256" key="10">
    <source>
        <dbReference type="ARBA" id="ARBA00023303"/>
    </source>
</evidence>
<dbReference type="Pfam" id="PF00858">
    <property type="entry name" value="ASC"/>
    <property type="match status" value="1"/>
</dbReference>
<evidence type="ECO:0000256" key="2">
    <source>
        <dbReference type="ARBA" id="ARBA00022448"/>
    </source>
</evidence>
<keyword evidence="4 11" id="KW-0812">Transmembrane</keyword>
<dbReference type="InterPro" id="IPR020903">
    <property type="entry name" value="ENaC_CS"/>
</dbReference>
<evidence type="ECO:0000256" key="9">
    <source>
        <dbReference type="ARBA" id="ARBA00023201"/>
    </source>
</evidence>
<keyword evidence="6" id="KW-0915">Sodium</keyword>
<evidence type="ECO:0000256" key="6">
    <source>
        <dbReference type="ARBA" id="ARBA00023053"/>
    </source>
</evidence>
<feature type="transmembrane region" description="Helical" evidence="12">
    <location>
        <begin position="38"/>
        <end position="60"/>
    </location>
</feature>
<dbReference type="PANTHER" id="PTHR11690">
    <property type="entry name" value="AMILORIDE-SENSITIVE SODIUM CHANNEL-RELATED"/>
    <property type="match status" value="1"/>
</dbReference>
<keyword evidence="14" id="KW-1185">Reference proteome</keyword>
<dbReference type="InterPro" id="IPR001873">
    <property type="entry name" value="ENaC"/>
</dbReference>
<keyword evidence="10 11" id="KW-0407">Ion channel</keyword>
<keyword evidence="9 11" id="KW-0739">Sodium transport</keyword>
<keyword evidence="7 11" id="KW-0406">Ion transport</keyword>
<evidence type="ECO:0000256" key="11">
    <source>
        <dbReference type="RuleBase" id="RU000679"/>
    </source>
</evidence>
<dbReference type="Gene3D" id="2.60.470.10">
    <property type="entry name" value="Acid-sensing ion channels like domains"/>
    <property type="match status" value="1"/>
</dbReference>
<comment type="similarity">
    <text evidence="11">Belongs to the amiloride-sensitive sodium channel (TC 1.A.6) family.</text>
</comment>
<dbReference type="PANTHER" id="PTHR11690:SF248">
    <property type="entry name" value="PICKPOCKET 17, ISOFORM A"/>
    <property type="match status" value="1"/>
</dbReference>
<dbReference type="PROSITE" id="PS01206">
    <property type="entry name" value="ASC"/>
    <property type="match status" value="1"/>
</dbReference>
<dbReference type="GO" id="GO:0015280">
    <property type="term" value="F:ligand-gated sodium channel activity"/>
    <property type="evidence" value="ECO:0007669"/>
    <property type="project" value="TreeGrafter"/>
</dbReference>
<dbReference type="AlphaFoldDB" id="A0A3M7R480"/>
<accession>A0A3M7R480</accession>
<evidence type="ECO:0000256" key="4">
    <source>
        <dbReference type="ARBA" id="ARBA00022692"/>
    </source>
</evidence>
<gene>
    <name evidence="13" type="ORF">BpHYR1_050293</name>
</gene>
<reference evidence="13 14" key="1">
    <citation type="journal article" date="2018" name="Sci. Rep.">
        <title>Genomic signatures of local adaptation to the degree of environmental predictability in rotifers.</title>
        <authorList>
            <person name="Franch-Gras L."/>
            <person name="Hahn C."/>
            <person name="Garcia-Roger E.M."/>
            <person name="Carmona M.J."/>
            <person name="Serra M."/>
            <person name="Gomez A."/>
        </authorList>
    </citation>
    <scope>NUCLEOTIDE SEQUENCE [LARGE SCALE GENOMIC DNA]</scope>
    <source>
        <strain evidence="13">HYR1</strain>
    </source>
</reference>
<evidence type="ECO:0000313" key="13">
    <source>
        <dbReference type="EMBL" id="RNA18191.1"/>
    </source>
</evidence>
<protein>
    <submittedName>
        <fullName evidence="13">Amiloride-sensitive sodium channel subunit beta</fullName>
    </submittedName>
</protein>
<keyword evidence="8 12" id="KW-0472">Membrane</keyword>
<evidence type="ECO:0000256" key="1">
    <source>
        <dbReference type="ARBA" id="ARBA00004141"/>
    </source>
</evidence>
<keyword evidence="3 11" id="KW-0894">Sodium channel</keyword>
<sequence>MDLKKSISLKNRLKEVLKDCLLSSTGHGIAHFIKANNYFIRITWAFFTIISACLCSYMIAQNILKYLKYDVNTKIRVVNQFGAVFPTVTICNMNFFSSDFSLNFTTQFINDTINNNPFTNSGESFLKNVAKMPEYHTNFNLYGDSKDKLIADCLFEFRSCNRSKLKYYLHPNYGNCFQFNPGYDNYKNSDDLESTQYIERLGGLRLVLNLSVPDGLKFINPNIGGIIFIHNHTTHPTIVDPVTLSPNTETNVALSRTFYELKEKPYSNCDKNTNDKNYFKSVPYYLIHNYTKGYSQMMCAYQCIQLILIKECSCYNAIYPNFFDSIPCINQTHMYCVGKVLMEHKITEKYLKECIDQCPLECVGMWLDKVISNYYKKNPKKTSNQNQICASSFRYGIIKKNNVNNDNLDNSFNLFGTKLMANKLIIFFLLNKKSNNFKNNLKVYNSLDRFDAFPFVRHEKTFKYVRYGRSNLLHCTQFHSPMAQSSLDQ</sequence>
<evidence type="ECO:0000256" key="5">
    <source>
        <dbReference type="ARBA" id="ARBA00022989"/>
    </source>
</evidence>
<organism evidence="13 14">
    <name type="scientific">Brachionus plicatilis</name>
    <name type="common">Marine rotifer</name>
    <name type="synonym">Brachionus muelleri</name>
    <dbReference type="NCBI Taxonomy" id="10195"/>
    <lineage>
        <taxon>Eukaryota</taxon>
        <taxon>Metazoa</taxon>
        <taxon>Spiralia</taxon>
        <taxon>Gnathifera</taxon>
        <taxon>Rotifera</taxon>
        <taxon>Eurotatoria</taxon>
        <taxon>Monogononta</taxon>
        <taxon>Pseudotrocha</taxon>
        <taxon>Ploima</taxon>
        <taxon>Brachionidae</taxon>
        <taxon>Brachionus</taxon>
    </lineage>
</organism>
<dbReference type="Proteomes" id="UP000276133">
    <property type="component" value="Unassembled WGS sequence"/>
</dbReference>
<dbReference type="OrthoDB" id="6502088at2759"/>
<evidence type="ECO:0000256" key="3">
    <source>
        <dbReference type="ARBA" id="ARBA00022461"/>
    </source>
</evidence>
<proteinExistence type="inferred from homology"/>
<comment type="subcellular location">
    <subcellularLocation>
        <location evidence="1">Membrane</location>
        <topology evidence="1">Multi-pass membrane protein</topology>
    </subcellularLocation>
</comment>
<evidence type="ECO:0000256" key="7">
    <source>
        <dbReference type="ARBA" id="ARBA00023065"/>
    </source>
</evidence>